<feature type="region of interest" description="Disordered" evidence="2">
    <location>
        <begin position="1"/>
        <end position="34"/>
    </location>
</feature>
<dbReference type="InterPro" id="IPR001878">
    <property type="entry name" value="Znf_CCHC"/>
</dbReference>
<name>A0A388M8Q1_CHABU</name>
<protein>
    <recommendedName>
        <fullName evidence="3">CCHC-type domain-containing protein</fullName>
    </recommendedName>
</protein>
<feature type="compositionally biased region" description="Basic and acidic residues" evidence="2">
    <location>
        <begin position="73"/>
        <end position="89"/>
    </location>
</feature>
<dbReference type="PROSITE" id="PS50158">
    <property type="entry name" value="ZF_CCHC"/>
    <property type="match status" value="1"/>
</dbReference>
<gene>
    <name evidence="4" type="ORF">CBR_g51534</name>
</gene>
<accession>A0A388M8Q1</accession>
<feature type="region of interest" description="Disordered" evidence="2">
    <location>
        <begin position="119"/>
        <end position="154"/>
    </location>
</feature>
<keyword evidence="1" id="KW-0863">Zinc-finger</keyword>
<keyword evidence="1" id="KW-0862">Zinc</keyword>
<dbReference type="AlphaFoldDB" id="A0A388M8Q1"/>
<dbReference type="Proteomes" id="UP000265515">
    <property type="component" value="Unassembled WGS sequence"/>
</dbReference>
<feature type="domain" description="CCHC-type" evidence="3">
    <location>
        <begin position="42"/>
        <end position="58"/>
    </location>
</feature>
<dbReference type="Gene3D" id="4.10.60.10">
    <property type="entry name" value="Zinc finger, CCHC-type"/>
    <property type="match status" value="1"/>
</dbReference>
<dbReference type="InterPro" id="IPR036875">
    <property type="entry name" value="Znf_CCHC_sf"/>
</dbReference>
<dbReference type="SUPFAM" id="SSF57756">
    <property type="entry name" value="Retrovirus zinc finger-like domains"/>
    <property type="match status" value="1"/>
</dbReference>
<organism evidence="4 5">
    <name type="scientific">Chara braunii</name>
    <name type="common">Braun's stonewort</name>
    <dbReference type="NCBI Taxonomy" id="69332"/>
    <lineage>
        <taxon>Eukaryota</taxon>
        <taxon>Viridiplantae</taxon>
        <taxon>Streptophyta</taxon>
        <taxon>Charophyceae</taxon>
        <taxon>Charales</taxon>
        <taxon>Characeae</taxon>
        <taxon>Chara</taxon>
    </lineage>
</organism>
<comment type="caution">
    <text evidence="4">The sequence shown here is derived from an EMBL/GenBank/DDBJ whole genome shotgun (WGS) entry which is preliminary data.</text>
</comment>
<reference evidence="4 5" key="1">
    <citation type="journal article" date="2018" name="Cell">
        <title>The Chara Genome: Secondary Complexity and Implications for Plant Terrestrialization.</title>
        <authorList>
            <person name="Nishiyama T."/>
            <person name="Sakayama H."/>
            <person name="Vries J.D."/>
            <person name="Buschmann H."/>
            <person name="Saint-Marcoux D."/>
            <person name="Ullrich K.K."/>
            <person name="Haas F.B."/>
            <person name="Vanderstraeten L."/>
            <person name="Becker D."/>
            <person name="Lang D."/>
            <person name="Vosolsobe S."/>
            <person name="Rombauts S."/>
            <person name="Wilhelmsson P.K.I."/>
            <person name="Janitza P."/>
            <person name="Kern R."/>
            <person name="Heyl A."/>
            <person name="Rumpler F."/>
            <person name="Villalobos L.I.A.C."/>
            <person name="Clay J.M."/>
            <person name="Skokan R."/>
            <person name="Toyoda A."/>
            <person name="Suzuki Y."/>
            <person name="Kagoshima H."/>
            <person name="Schijlen E."/>
            <person name="Tajeshwar N."/>
            <person name="Catarino B."/>
            <person name="Hetherington A.J."/>
            <person name="Saltykova A."/>
            <person name="Bonnot C."/>
            <person name="Breuninger H."/>
            <person name="Symeonidi A."/>
            <person name="Radhakrishnan G.V."/>
            <person name="Van Nieuwerburgh F."/>
            <person name="Deforce D."/>
            <person name="Chang C."/>
            <person name="Karol K.G."/>
            <person name="Hedrich R."/>
            <person name="Ulvskov P."/>
            <person name="Glockner G."/>
            <person name="Delwiche C.F."/>
            <person name="Petrasek J."/>
            <person name="Van de Peer Y."/>
            <person name="Friml J."/>
            <person name="Beilby M."/>
            <person name="Dolan L."/>
            <person name="Kohara Y."/>
            <person name="Sugano S."/>
            <person name="Fujiyama A."/>
            <person name="Delaux P.-M."/>
            <person name="Quint M."/>
            <person name="TheiBen G."/>
            <person name="Hagemann M."/>
            <person name="Harholt J."/>
            <person name="Dunand C."/>
            <person name="Zachgo S."/>
            <person name="Langdale J."/>
            <person name="Maumus F."/>
            <person name="Straeten D.V.D."/>
            <person name="Gould S.B."/>
            <person name="Rensing S.A."/>
        </authorList>
    </citation>
    <scope>NUCLEOTIDE SEQUENCE [LARGE SCALE GENOMIC DNA]</scope>
    <source>
        <strain evidence="4 5">S276</strain>
    </source>
</reference>
<sequence>MSRYDDHRDQGYEERERCDMGRDGNNYRDGGYEREQRRGQVRCFNCGELGHYATQCPQPRRLRYSRPTTSADSRGDKNYGKRSTTDDQLESKVAEIGKSVAAVCQFVEIEQQKKAVKERKKMEKKEAEEREVAERLEAEAKRKKKEEKARRNAEKFEEVNKNLDIKVALRVGELREDVREDVRAEIKEDIGELCRVVARGKQKVDPLTGPDHESGASSSDTGEISGVLATYVCRRSGSAGRSRFLKEALRWSSRRNVHHGK</sequence>
<keyword evidence="1" id="KW-0479">Metal-binding</keyword>
<dbReference type="GO" id="GO:0003676">
    <property type="term" value="F:nucleic acid binding"/>
    <property type="evidence" value="ECO:0007669"/>
    <property type="project" value="InterPro"/>
</dbReference>
<feature type="region of interest" description="Disordered" evidence="2">
    <location>
        <begin position="57"/>
        <end position="89"/>
    </location>
</feature>
<dbReference type="EMBL" id="BFEA01000854">
    <property type="protein sequence ID" value="GBG90930.1"/>
    <property type="molecule type" value="Genomic_DNA"/>
</dbReference>
<dbReference type="GO" id="GO:0008270">
    <property type="term" value="F:zinc ion binding"/>
    <property type="evidence" value="ECO:0007669"/>
    <property type="project" value="UniProtKB-KW"/>
</dbReference>
<evidence type="ECO:0000256" key="1">
    <source>
        <dbReference type="PROSITE-ProRule" id="PRU00047"/>
    </source>
</evidence>
<dbReference type="OrthoDB" id="1914176at2759"/>
<feature type="region of interest" description="Disordered" evidence="2">
    <location>
        <begin position="201"/>
        <end position="221"/>
    </location>
</feature>
<evidence type="ECO:0000313" key="4">
    <source>
        <dbReference type="EMBL" id="GBG90930.1"/>
    </source>
</evidence>
<proteinExistence type="predicted"/>
<dbReference type="Gramene" id="GBG90930">
    <property type="protein sequence ID" value="GBG90930"/>
    <property type="gene ID" value="CBR_g51534"/>
</dbReference>
<evidence type="ECO:0000313" key="5">
    <source>
        <dbReference type="Proteomes" id="UP000265515"/>
    </source>
</evidence>
<evidence type="ECO:0000256" key="2">
    <source>
        <dbReference type="SAM" id="MobiDB-lite"/>
    </source>
</evidence>
<dbReference type="Pfam" id="PF00098">
    <property type="entry name" value="zf-CCHC"/>
    <property type="match status" value="1"/>
</dbReference>
<keyword evidence="5" id="KW-1185">Reference proteome</keyword>
<evidence type="ECO:0000259" key="3">
    <source>
        <dbReference type="PROSITE" id="PS50158"/>
    </source>
</evidence>
<dbReference type="SMART" id="SM00343">
    <property type="entry name" value="ZnF_C2HC"/>
    <property type="match status" value="1"/>
</dbReference>